<protein>
    <submittedName>
        <fullName evidence="2">Uncharacterized protein</fullName>
    </submittedName>
</protein>
<dbReference type="Proteomes" id="UP000675379">
    <property type="component" value="Unassembled WGS sequence"/>
</dbReference>
<organism evidence="2 3">
    <name type="scientific">Proteiniclasticum sediminis</name>
    <dbReference type="NCBI Taxonomy" id="2804028"/>
    <lineage>
        <taxon>Bacteria</taxon>
        <taxon>Bacillati</taxon>
        <taxon>Bacillota</taxon>
        <taxon>Clostridia</taxon>
        <taxon>Eubacteriales</taxon>
        <taxon>Clostridiaceae</taxon>
        <taxon>Proteiniclasticum</taxon>
    </lineage>
</organism>
<comment type="caution">
    <text evidence="2">The sequence shown here is derived from an EMBL/GenBank/DDBJ whole genome shotgun (WGS) entry which is preliminary data.</text>
</comment>
<evidence type="ECO:0000313" key="3">
    <source>
        <dbReference type="Proteomes" id="UP000675379"/>
    </source>
</evidence>
<keyword evidence="3" id="KW-1185">Reference proteome</keyword>
<reference evidence="2" key="1">
    <citation type="submission" date="2021-04" db="EMBL/GenBank/DDBJ databases">
        <title>Proteiniclasticum sedimins sp. nov., an obligate anaerobic bacterium isolated from anaerobic sludge.</title>
        <authorList>
            <person name="Liu J."/>
        </authorList>
    </citation>
    <scope>NUCLEOTIDE SEQUENCE</scope>
    <source>
        <strain evidence="2">BAD-10</strain>
    </source>
</reference>
<feature type="coiled-coil region" evidence="1">
    <location>
        <begin position="117"/>
        <end position="179"/>
    </location>
</feature>
<dbReference type="AlphaFoldDB" id="A0A941CN93"/>
<proteinExistence type="predicted"/>
<dbReference type="RefSeq" id="WP_211800255.1">
    <property type="nucleotide sequence ID" value="NZ_JAGSCS010000004.1"/>
</dbReference>
<evidence type="ECO:0000313" key="2">
    <source>
        <dbReference type="EMBL" id="MBR0575700.1"/>
    </source>
</evidence>
<name>A0A941CN93_9CLOT</name>
<sequence>MREENPVIKFIQDFIGRRPSGLFIEEIGKPVQTVTEASQERSKKFIGDPVKKPTGGMIFLTLHTPPPANRLKDIPRVEFKESEKNGGEEMKSESITIEIGGDEVAKIVVTNIPKRMAKQIREELEALEKQNKDLEEKIEILNDEHWKRSDRIYELKSRADVLEKMAKELDEELDKEEAK</sequence>
<dbReference type="EMBL" id="JAGSCS010000004">
    <property type="protein sequence ID" value="MBR0575700.1"/>
    <property type="molecule type" value="Genomic_DNA"/>
</dbReference>
<keyword evidence="1" id="KW-0175">Coiled coil</keyword>
<gene>
    <name evidence="2" type="ORF">KCG48_05010</name>
</gene>
<evidence type="ECO:0000256" key="1">
    <source>
        <dbReference type="SAM" id="Coils"/>
    </source>
</evidence>
<accession>A0A941CN93</accession>